<protein>
    <submittedName>
        <fullName evidence="1">Uncharacterized protein</fullName>
    </submittedName>
</protein>
<organism evidence="1 2">
    <name type="scientific">Suicoccus acidiformans</name>
    <dbReference type="NCBI Taxonomy" id="2036206"/>
    <lineage>
        <taxon>Bacteria</taxon>
        <taxon>Bacillati</taxon>
        <taxon>Bacillota</taxon>
        <taxon>Bacilli</taxon>
        <taxon>Lactobacillales</taxon>
        <taxon>Aerococcaceae</taxon>
        <taxon>Suicoccus</taxon>
    </lineage>
</organism>
<proteinExistence type="predicted"/>
<gene>
    <name evidence="1" type="ORF">CL176_05735</name>
</gene>
<dbReference type="Proteomes" id="UP000263232">
    <property type="component" value="Chromosome"/>
</dbReference>
<reference evidence="1 2" key="1">
    <citation type="submission" date="2017-09" db="EMBL/GenBank/DDBJ databases">
        <title>Complete genome sequence of Oxytococcus suis strain ZY16052.</title>
        <authorList>
            <person name="Li F."/>
        </authorList>
    </citation>
    <scope>NUCLEOTIDE SEQUENCE [LARGE SCALE GENOMIC DNA]</scope>
    <source>
        <strain evidence="1 2">ZY16052</strain>
    </source>
</reference>
<dbReference type="EMBL" id="CP023434">
    <property type="protein sequence ID" value="AXY25533.1"/>
    <property type="molecule type" value="Genomic_DNA"/>
</dbReference>
<name>A0A347WKC6_9LACT</name>
<accession>A0A347WKC6</accession>
<keyword evidence="2" id="KW-1185">Reference proteome</keyword>
<sequence>MGSTGGVGGIGSIRLNVGGVRGFLSLNVGILYFTLTAKSPSATNDTSISGAVFFSVFSKTEVY</sequence>
<evidence type="ECO:0000313" key="1">
    <source>
        <dbReference type="EMBL" id="AXY25533.1"/>
    </source>
</evidence>
<evidence type="ECO:0000313" key="2">
    <source>
        <dbReference type="Proteomes" id="UP000263232"/>
    </source>
</evidence>
<dbReference type="AlphaFoldDB" id="A0A347WKC6"/>
<dbReference type="KEGG" id="abae:CL176_05735"/>